<feature type="domain" description="DUF418" evidence="2">
    <location>
        <begin position="227"/>
        <end position="387"/>
    </location>
</feature>
<accession>A0A081NTD5</accession>
<evidence type="ECO:0000313" key="4">
    <source>
        <dbReference type="Proteomes" id="UP000028123"/>
    </source>
</evidence>
<keyword evidence="1" id="KW-0812">Transmembrane</keyword>
<keyword evidence="4" id="KW-1185">Reference proteome</keyword>
<dbReference type="InterPro" id="IPR007349">
    <property type="entry name" value="DUF418"/>
</dbReference>
<feature type="transmembrane region" description="Helical" evidence="1">
    <location>
        <begin position="15"/>
        <end position="39"/>
    </location>
</feature>
<reference evidence="3 4" key="1">
    <citation type="submission" date="2014-06" db="EMBL/GenBank/DDBJ databases">
        <title>Draft genome sequence of Paenibacillus sp. MSt1.</title>
        <authorList>
            <person name="Aw Y.K."/>
            <person name="Ong K.S."/>
            <person name="Gan H.M."/>
            <person name="Lee S.M."/>
        </authorList>
    </citation>
    <scope>NUCLEOTIDE SEQUENCE [LARGE SCALE GENOMIC DNA]</scope>
    <source>
        <strain evidence="3 4">MSt1</strain>
    </source>
</reference>
<feature type="transmembrane region" description="Helical" evidence="1">
    <location>
        <begin position="202"/>
        <end position="225"/>
    </location>
</feature>
<feature type="transmembrane region" description="Helical" evidence="1">
    <location>
        <begin position="141"/>
        <end position="161"/>
    </location>
</feature>
<dbReference type="PANTHER" id="PTHR30590:SF2">
    <property type="entry name" value="INNER MEMBRANE PROTEIN"/>
    <property type="match status" value="1"/>
</dbReference>
<feature type="transmembrane region" description="Helical" evidence="1">
    <location>
        <begin position="345"/>
        <end position="364"/>
    </location>
</feature>
<dbReference type="OrthoDB" id="9807744at2"/>
<feature type="transmembrane region" description="Helical" evidence="1">
    <location>
        <begin position="245"/>
        <end position="263"/>
    </location>
</feature>
<feature type="transmembrane region" description="Helical" evidence="1">
    <location>
        <begin position="320"/>
        <end position="339"/>
    </location>
</feature>
<gene>
    <name evidence="3" type="ORF">ET33_34195</name>
</gene>
<evidence type="ECO:0000313" key="3">
    <source>
        <dbReference type="EMBL" id="KEQ21708.1"/>
    </source>
</evidence>
<proteinExistence type="predicted"/>
<dbReference type="AlphaFoldDB" id="A0A081NTD5"/>
<dbReference type="Pfam" id="PF04235">
    <property type="entry name" value="DUF418"/>
    <property type="match status" value="1"/>
</dbReference>
<feature type="transmembrane region" description="Helical" evidence="1">
    <location>
        <begin position="60"/>
        <end position="81"/>
    </location>
</feature>
<name>A0A081NTD5_9BACL</name>
<dbReference type="PANTHER" id="PTHR30590">
    <property type="entry name" value="INNER MEMBRANE PROTEIN"/>
    <property type="match status" value="1"/>
</dbReference>
<dbReference type="InterPro" id="IPR052529">
    <property type="entry name" value="Bact_Transport_Assoc"/>
</dbReference>
<dbReference type="eggNOG" id="COG2311">
    <property type="taxonomic scope" value="Bacteria"/>
</dbReference>
<evidence type="ECO:0000259" key="2">
    <source>
        <dbReference type="Pfam" id="PF04235"/>
    </source>
</evidence>
<dbReference type="EMBL" id="JNVM01000066">
    <property type="protein sequence ID" value="KEQ21708.1"/>
    <property type="molecule type" value="Genomic_DNA"/>
</dbReference>
<feature type="transmembrane region" description="Helical" evidence="1">
    <location>
        <begin position="275"/>
        <end position="300"/>
    </location>
</feature>
<protein>
    <recommendedName>
        <fullName evidence="2">DUF418 domain-containing protein</fullName>
    </recommendedName>
</protein>
<feature type="transmembrane region" description="Helical" evidence="1">
    <location>
        <begin position="101"/>
        <end position="134"/>
    </location>
</feature>
<dbReference type="RefSeq" id="WP_036693764.1">
    <property type="nucleotide sequence ID" value="NZ_FYEP01000002.1"/>
</dbReference>
<dbReference type="Proteomes" id="UP000028123">
    <property type="component" value="Unassembled WGS sequence"/>
</dbReference>
<organism evidence="3 4">
    <name type="scientific">Paenibacillus tyrfis</name>
    <dbReference type="NCBI Taxonomy" id="1501230"/>
    <lineage>
        <taxon>Bacteria</taxon>
        <taxon>Bacillati</taxon>
        <taxon>Bacillota</taxon>
        <taxon>Bacilli</taxon>
        <taxon>Bacillales</taxon>
        <taxon>Paenibacillaceae</taxon>
        <taxon>Paenibacillus</taxon>
    </lineage>
</organism>
<comment type="caution">
    <text evidence="3">The sequence shown here is derived from an EMBL/GenBank/DDBJ whole genome shotgun (WGS) entry which is preliminary data.</text>
</comment>
<keyword evidence="1" id="KW-1133">Transmembrane helix</keyword>
<keyword evidence="1" id="KW-0472">Membrane</keyword>
<sequence length="399" mass="44729">MKPTSANERIVLLDIVRGIAILGILLVNMTFYSSSLQAIQMQIEQWPGVWDQAVKMLERIFVDGKFMAMFSFLFGYGMMLFKERAEQKGNRFGRLYARRLLALLVFGLIHGILIWFGDILVHYALLGFILLLFHKRRPRTLLIWAIGLLLLLPTVLVATGAPATPKLSPEMIARAQKMIAHDQLVYGSGTFAEIGKQRFGDWIMSFFNMITFYPQILGLFLLGAYFAKRRVFHDISAHAGLLRKLCWWAGSFGLITNIAAVLLPDQAAFAGAKNVFTLLGVLLGSPLLGLGYIALVALWFKRSPQHSPLSLFAPVGRMAFTNYILQSVVCTLLFYGYGLGWYGKVGPAVGLLLALAVFGAQMVWSRLWFKRFSIGPLEWLWRGFTYWNNPSASKAKSAG</sequence>
<evidence type="ECO:0000256" key="1">
    <source>
        <dbReference type="SAM" id="Phobius"/>
    </source>
</evidence>